<dbReference type="Proteomes" id="UP000050413">
    <property type="component" value="Unassembled WGS sequence"/>
</dbReference>
<evidence type="ECO:0000256" key="4">
    <source>
        <dbReference type="PROSITE-ProRule" id="PRU01161"/>
    </source>
</evidence>
<gene>
    <name evidence="6" type="ORF">Ga0058931_3060</name>
    <name evidence="7" type="ORF">HLUCCA05_05100</name>
</gene>
<comment type="caution">
    <text evidence="7">The sequence shown here is derived from an EMBL/GenBank/DDBJ whole genome shotgun (WGS) entry which is preliminary data.</text>
</comment>
<feature type="active site" description="Nucleophile" evidence="4">
    <location>
        <position position="40"/>
    </location>
</feature>
<dbReference type="PROSITE" id="PS51635">
    <property type="entry name" value="PNPLA"/>
    <property type="match status" value="1"/>
</dbReference>
<evidence type="ECO:0000256" key="3">
    <source>
        <dbReference type="ARBA" id="ARBA00023098"/>
    </source>
</evidence>
<dbReference type="GO" id="GO:0016787">
    <property type="term" value="F:hydrolase activity"/>
    <property type="evidence" value="ECO:0007669"/>
    <property type="project" value="UniProtKB-UniRule"/>
</dbReference>
<dbReference type="PATRIC" id="fig|1666912.4.peg.2772"/>
<evidence type="ECO:0000313" key="7">
    <source>
        <dbReference type="EMBL" id="KPP90791.1"/>
    </source>
</evidence>
<protein>
    <submittedName>
        <fullName evidence="7">NTE family protein</fullName>
    </submittedName>
</protein>
<evidence type="ECO:0000256" key="1">
    <source>
        <dbReference type="ARBA" id="ARBA00022801"/>
    </source>
</evidence>
<evidence type="ECO:0000256" key="2">
    <source>
        <dbReference type="ARBA" id="ARBA00022963"/>
    </source>
</evidence>
<feature type="short sequence motif" description="GXSXG" evidence="4">
    <location>
        <begin position="38"/>
        <end position="42"/>
    </location>
</feature>
<proteinExistence type="predicted"/>
<keyword evidence="2 4" id="KW-0442">Lipid degradation</keyword>
<feature type="short sequence motif" description="DGA/G" evidence="4">
    <location>
        <begin position="154"/>
        <end position="156"/>
    </location>
</feature>
<dbReference type="InterPro" id="IPR050301">
    <property type="entry name" value="NTE"/>
</dbReference>
<dbReference type="PANTHER" id="PTHR14226:SF76">
    <property type="entry name" value="NTE FAMILY PROTEIN RSSA"/>
    <property type="match status" value="1"/>
</dbReference>
<dbReference type="STRING" id="1666912.Ga0058931_3060"/>
<comment type="caution">
    <text evidence="4">Lacks conserved residue(s) required for the propagation of feature annotation.</text>
</comment>
<evidence type="ECO:0000313" key="8">
    <source>
        <dbReference type="Proteomes" id="UP000050413"/>
    </source>
</evidence>
<keyword evidence="1 4" id="KW-0378">Hydrolase</keyword>
<dbReference type="EMBL" id="FBYC01000004">
    <property type="protein sequence ID" value="CUX83569.1"/>
    <property type="molecule type" value="Genomic_DNA"/>
</dbReference>
<accession>A0A0P8A9F8</accession>
<dbReference type="PANTHER" id="PTHR14226">
    <property type="entry name" value="NEUROPATHY TARGET ESTERASE/SWISS CHEESE D.MELANOGASTER"/>
    <property type="match status" value="1"/>
</dbReference>
<dbReference type="GO" id="GO:0016042">
    <property type="term" value="P:lipid catabolic process"/>
    <property type="evidence" value="ECO:0007669"/>
    <property type="project" value="UniProtKB-UniRule"/>
</dbReference>
<dbReference type="EMBL" id="LJSG01000016">
    <property type="protein sequence ID" value="KPP90791.1"/>
    <property type="molecule type" value="Genomic_DNA"/>
</dbReference>
<evidence type="ECO:0000313" key="9">
    <source>
        <dbReference type="Proteomes" id="UP000182045"/>
    </source>
</evidence>
<dbReference type="AlphaFoldDB" id="A0A0P8A9F8"/>
<dbReference type="Pfam" id="PF01734">
    <property type="entry name" value="Patatin"/>
    <property type="match status" value="1"/>
</dbReference>
<dbReference type="RefSeq" id="WP_072247072.1">
    <property type="nucleotide sequence ID" value="NZ_FBYC01000004.1"/>
</dbReference>
<dbReference type="Proteomes" id="UP000182045">
    <property type="component" value="Unassembled WGS sequence"/>
</dbReference>
<feature type="domain" description="PNPLA" evidence="5">
    <location>
        <begin position="7"/>
        <end position="167"/>
    </location>
</feature>
<feature type="active site" description="Proton acceptor" evidence="4">
    <location>
        <position position="154"/>
    </location>
</feature>
<evidence type="ECO:0000259" key="5">
    <source>
        <dbReference type="PROSITE" id="PS51635"/>
    </source>
</evidence>
<dbReference type="Gene3D" id="3.40.1090.10">
    <property type="entry name" value="Cytosolic phospholipase A2 catalytic domain"/>
    <property type="match status" value="2"/>
</dbReference>
<keyword evidence="3 4" id="KW-0443">Lipid metabolism</keyword>
<keyword evidence="9" id="KW-1185">Reference proteome</keyword>
<evidence type="ECO:0000313" key="6">
    <source>
        <dbReference type="EMBL" id="CUX83569.1"/>
    </source>
</evidence>
<sequence>MTAKLGLALGTGGARGWCHIGVLRALDEMGVRPDVVAGSSMGALVGAAYAGGALDALEDWARALTPRRVWSLIDMRLTGGGLVGGTSIAKMLEEIGLDCRIEDLSLPFIAVAADLSSGQEVWLQEGPLASATRASVAIPGILSPVCIDGRWLIDGGVVNPVPITPLTAAGVRVVVAVNPNAATGGLFWTPGQDWPGLPDFSEMVDQVSEKLPDALTQFWRSGTNEAPSKDPNPPSYTALINATIDMMSDQIRRARLAADAPHVLISARLAHMNIMQFHLASQAIDEGYRATMAQADWIDTLMSS</sequence>
<dbReference type="InterPro" id="IPR002641">
    <property type="entry name" value="PNPLA_dom"/>
</dbReference>
<name>A0A0P8A9F8_9RHOB</name>
<reference evidence="6 9" key="2">
    <citation type="submission" date="2016-01" db="EMBL/GenBank/DDBJ databases">
        <authorList>
            <person name="Varghese N."/>
        </authorList>
    </citation>
    <scope>NUCLEOTIDE SEQUENCE [LARGE SCALE GENOMIC DNA]</scope>
    <source>
        <strain evidence="6 9">HL-91</strain>
    </source>
</reference>
<dbReference type="InterPro" id="IPR016035">
    <property type="entry name" value="Acyl_Trfase/lysoPLipase"/>
</dbReference>
<dbReference type="SUPFAM" id="SSF52151">
    <property type="entry name" value="FabD/lysophospholipase-like"/>
    <property type="match status" value="1"/>
</dbReference>
<organism evidence="7 8">
    <name type="scientific">Roseibaca calidilacus</name>
    <dbReference type="NCBI Taxonomy" id="1666912"/>
    <lineage>
        <taxon>Bacteria</taxon>
        <taxon>Pseudomonadati</taxon>
        <taxon>Pseudomonadota</taxon>
        <taxon>Alphaproteobacteria</taxon>
        <taxon>Rhodobacterales</taxon>
        <taxon>Paracoccaceae</taxon>
        <taxon>Roseinatronobacter</taxon>
    </lineage>
</organism>
<reference evidence="7 8" key="1">
    <citation type="submission" date="2015-09" db="EMBL/GenBank/DDBJ databases">
        <title>Identification and resolution of microdiversity through metagenomic sequencing of parallel consortia.</title>
        <authorList>
            <person name="Nelson W.C."/>
            <person name="Romine M.F."/>
            <person name="Lindemann S.R."/>
        </authorList>
    </citation>
    <scope>NUCLEOTIDE SEQUENCE [LARGE SCALE GENOMIC DNA]</scope>
    <source>
        <strain evidence="7">HL-91</strain>
    </source>
</reference>